<feature type="transmembrane region" description="Helical" evidence="7">
    <location>
        <begin position="258"/>
        <end position="279"/>
    </location>
</feature>
<sequence>MHKPKEKTVYLAVSITMLTICALAIIIPIMIVFMSSVSDESTVIKYGYTLWPQKFSLEAYDYILTRFDVVGRAYAITIGVTFVGTLVSMLISSCLAYALAQRNLPGRKVFMFFVLFTMLFNGGLIPTYYFYTTVFHIKNTYFAYIVPNLLCSAFNVILLRNYFANSVSPALRESAKIDGCSEFKIFRSIIVPLSTPILATIGLLSAIAYWNDWQNALYYVDNAKYASIQQVLRNMTNNISYLANTSSVPSASRQVPGLTVRMAIAVLSMAPLMIAFPFFERYFVKGITIGAVKE</sequence>
<dbReference type="PROSITE" id="PS50928">
    <property type="entry name" value="ABC_TM1"/>
    <property type="match status" value="1"/>
</dbReference>
<dbReference type="GeneID" id="90532209"/>
<evidence type="ECO:0000256" key="5">
    <source>
        <dbReference type="ARBA" id="ARBA00022989"/>
    </source>
</evidence>
<evidence type="ECO:0000256" key="7">
    <source>
        <dbReference type="RuleBase" id="RU363032"/>
    </source>
</evidence>
<feature type="transmembrane region" description="Helical" evidence="7">
    <location>
        <begin position="109"/>
        <end position="129"/>
    </location>
</feature>
<dbReference type="CDD" id="cd06261">
    <property type="entry name" value="TM_PBP2"/>
    <property type="match status" value="1"/>
</dbReference>
<dbReference type="Proteomes" id="UP001524473">
    <property type="component" value="Unassembled WGS sequence"/>
</dbReference>
<evidence type="ECO:0000256" key="6">
    <source>
        <dbReference type="ARBA" id="ARBA00023136"/>
    </source>
</evidence>
<keyword evidence="4 7" id="KW-0812">Transmembrane</keyword>
<evidence type="ECO:0000256" key="1">
    <source>
        <dbReference type="ARBA" id="ARBA00004651"/>
    </source>
</evidence>
<keyword evidence="6 7" id="KW-0472">Membrane</keyword>
<dbReference type="SUPFAM" id="SSF161098">
    <property type="entry name" value="MetI-like"/>
    <property type="match status" value="1"/>
</dbReference>
<reference evidence="9 10" key="1">
    <citation type="submission" date="2022-06" db="EMBL/GenBank/DDBJ databases">
        <title>Isolation of gut microbiota from human fecal samples.</title>
        <authorList>
            <person name="Pamer E.G."/>
            <person name="Barat B."/>
            <person name="Waligurski E."/>
            <person name="Medina S."/>
            <person name="Paddock L."/>
            <person name="Mostad J."/>
        </authorList>
    </citation>
    <scope>NUCLEOTIDE SEQUENCE [LARGE SCALE GENOMIC DNA]</scope>
    <source>
        <strain evidence="9 10">DFI.9.73</strain>
    </source>
</reference>
<comment type="caution">
    <text evidence="9">The sequence shown here is derived from an EMBL/GenBank/DDBJ whole genome shotgun (WGS) entry which is preliminary data.</text>
</comment>
<keyword evidence="10" id="KW-1185">Reference proteome</keyword>
<dbReference type="Pfam" id="PF00528">
    <property type="entry name" value="BPD_transp_1"/>
    <property type="match status" value="1"/>
</dbReference>
<dbReference type="EMBL" id="JANFZH010000026">
    <property type="protein sequence ID" value="MCQ4840581.1"/>
    <property type="molecule type" value="Genomic_DNA"/>
</dbReference>
<protein>
    <submittedName>
        <fullName evidence="9">Carbohydrate ABC transporter permease</fullName>
    </submittedName>
</protein>
<dbReference type="RefSeq" id="WP_066863305.1">
    <property type="nucleotide sequence ID" value="NZ_CABKVV010000013.1"/>
</dbReference>
<evidence type="ECO:0000313" key="10">
    <source>
        <dbReference type="Proteomes" id="UP001524473"/>
    </source>
</evidence>
<organism evidence="9 10">
    <name type="scientific">Neglectibacter timonensis</name>
    <dbReference type="NCBI Taxonomy" id="1776382"/>
    <lineage>
        <taxon>Bacteria</taxon>
        <taxon>Bacillati</taxon>
        <taxon>Bacillota</taxon>
        <taxon>Clostridia</taxon>
        <taxon>Eubacteriales</taxon>
        <taxon>Oscillospiraceae</taxon>
        <taxon>Neglectibacter</taxon>
    </lineage>
</organism>
<dbReference type="Gene3D" id="1.10.3720.10">
    <property type="entry name" value="MetI-like"/>
    <property type="match status" value="1"/>
</dbReference>
<dbReference type="PANTHER" id="PTHR43744:SF9">
    <property type="entry name" value="POLYGALACTURONAN_RHAMNOGALACTURONAN TRANSPORT SYSTEM PERMEASE PROTEIN YTCP"/>
    <property type="match status" value="1"/>
</dbReference>
<feature type="transmembrane region" description="Helical" evidence="7">
    <location>
        <begin position="73"/>
        <end position="97"/>
    </location>
</feature>
<feature type="transmembrane region" description="Helical" evidence="7">
    <location>
        <begin position="141"/>
        <end position="164"/>
    </location>
</feature>
<evidence type="ECO:0000256" key="2">
    <source>
        <dbReference type="ARBA" id="ARBA00022448"/>
    </source>
</evidence>
<accession>A0ABT1S0X9</accession>
<evidence type="ECO:0000256" key="4">
    <source>
        <dbReference type="ARBA" id="ARBA00022692"/>
    </source>
</evidence>
<comment type="similarity">
    <text evidence="7">Belongs to the binding-protein-dependent transport system permease family.</text>
</comment>
<feature type="transmembrane region" description="Helical" evidence="7">
    <location>
        <begin position="185"/>
        <end position="210"/>
    </location>
</feature>
<evidence type="ECO:0000259" key="8">
    <source>
        <dbReference type="PROSITE" id="PS50928"/>
    </source>
</evidence>
<dbReference type="PANTHER" id="PTHR43744">
    <property type="entry name" value="ABC TRANSPORTER PERMEASE PROTEIN MG189-RELATED-RELATED"/>
    <property type="match status" value="1"/>
</dbReference>
<keyword evidence="2 7" id="KW-0813">Transport</keyword>
<gene>
    <name evidence="9" type="ORF">NE695_11735</name>
</gene>
<dbReference type="InterPro" id="IPR035906">
    <property type="entry name" value="MetI-like_sf"/>
</dbReference>
<proteinExistence type="inferred from homology"/>
<comment type="subcellular location">
    <subcellularLocation>
        <location evidence="1 7">Cell membrane</location>
        <topology evidence="1 7">Multi-pass membrane protein</topology>
    </subcellularLocation>
</comment>
<dbReference type="InterPro" id="IPR000515">
    <property type="entry name" value="MetI-like"/>
</dbReference>
<feature type="domain" description="ABC transmembrane type-1" evidence="8">
    <location>
        <begin position="74"/>
        <end position="279"/>
    </location>
</feature>
<keyword evidence="3" id="KW-1003">Cell membrane</keyword>
<name>A0ABT1S0X9_9FIRM</name>
<keyword evidence="5 7" id="KW-1133">Transmembrane helix</keyword>
<evidence type="ECO:0000313" key="9">
    <source>
        <dbReference type="EMBL" id="MCQ4840581.1"/>
    </source>
</evidence>
<feature type="transmembrane region" description="Helical" evidence="7">
    <location>
        <begin position="9"/>
        <end position="33"/>
    </location>
</feature>
<evidence type="ECO:0000256" key="3">
    <source>
        <dbReference type="ARBA" id="ARBA00022475"/>
    </source>
</evidence>